<feature type="transmembrane region" description="Helical" evidence="7">
    <location>
        <begin position="90"/>
        <end position="109"/>
    </location>
</feature>
<keyword evidence="3" id="KW-0808">Transferase</keyword>
<dbReference type="PANTHER" id="PTHR31595:SF67">
    <property type="entry name" value="WAX SYNTHASE DOMAIN-CONTAINING PROTEIN"/>
    <property type="match status" value="1"/>
</dbReference>
<dbReference type="GO" id="GO:0008374">
    <property type="term" value="F:O-acyltransferase activity"/>
    <property type="evidence" value="ECO:0007669"/>
    <property type="project" value="InterPro"/>
</dbReference>
<evidence type="ECO:0000256" key="7">
    <source>
        <dbReference type="SAM" id="Phobius"/>
    </source>
</evidence>
<evidence type="ECO:0000256" key="2">
    <source>
        <dbReference type="ARBA" id="ARBA00007282"/>
    </source>
</evidence>
<evidence type="ECO:0000256" key="6">
    <source>
        <dbReference type="ARBA" id="ARBA00023136"/>
    </source>
</evidence>
<evidence type="ECO:0000259" key="8">
    <source>
        <dbReference type="Pfam" id="PF13813"/>
    </source>
</evidence>
<feature type="transmembrane region" description="Helical" evidence="7">
    <location>
        <begin position="265"/>
        <end position="286"/>
    </location>
</feature>
<protein>
    <recommendedName>
        <fullName evidence="8">Wax synthase domain-containing protein</fullName>
    </recommendedName>
</protein>
<feature type="transmembrane region" description="Helical" evidence="7">
    <location>
        <begin position="316"/>
        <end position="346"/>
    </location>
</feature>
<feature type="transmembrane region" description="Helical" evidence="7">
    <location>
        <begin position="61"/>
        <end position="78"/>
    </location>
</feature>
<evidence type="ECO:0000313" key="10">
    <source>
        <dbReference type="Proteomes" id="UP001161757"/>
    </source>
</evidence>
<accession>A0AAN6EWT2</accession>
<dbReference type="Pfam" id="PF13813">
    <property type="entry name" value="MBOAT_2"/>
    <property type="match status" value="1"/>
</dbReference>
<gene>
    <name evidence="9" type="ORF">HRR80_004617</name>
</gene>
<sequence>MAVGPVSLYRRTLAERQHLYDAAIATGQYTPFLYPWDTLPALYLFLAIIICPRLPPKWSVAVRYMSFLVVTFHFAYIISHRRTLGFAGGYIMGIASAWGVVMAGTLLVLNDPGKDFTRLETRPATGTDHRSQAEHSAVQNTSSFTGEFHNIDLRRRKVPGVYSSTDIQQPSLPDVDKPATRPYRLVWQGFPRHPEWSHVLDWAVDLITNFRGVNWNHRIPTAGEIDAPLPPQPTDGDSIAKDGGRATAVPWRTLRSFQRRTIQDFVFLYLFIDCLKAIMMTDPYFLGLEPLDSPAPWQWLALLNSHIPMATRCIRLLVSMTAVITALTFVYSLSPLFFGVVLPALFDVSRITKAPLLEPWMYPPQWHPLTRSVLNSSLAGFWGKFWHQMFRFGISEPSRVLIQRHRLDQRGTPARFIQLLVGFAVSGLIHATGSYTAFSIKPSRPLTGPLTFFLTQALGVLLQSSVVTMLHRHVPAIKSFPRVFGQIANLVFALFYLYLTGPLLADDFARCGIWLFEPVPISLFRGLGFGPGGKDEGWWVWYQEGAQWIGWWKGDRWWKRGFAIY</sequence>
<dbReference type="AlphaFoldDB" id="A0AAN6EWT2"/>
<comment type="similarity">
    <text evidence="2">Belongs to the wax synthase family.</text>
</comment>
<evidence type="ECO:0000256" key="1">
    <source>
        <dbReference type="ARBA" id="ARBA00004141"/>
    </source>
</evidence>
<dbReference type="EMBL" id="JAJGCB010000008">
    <property type="protein sequence ID" value="KAJ8991272.1"/>
    <property type="molecule type" value="Genomic_DNA"/>
</dbReference>
<feature type="transmembrane region" description="Helical" evidence="7">
    <location>
        <begin position="416"/>
        <end position="438"/>
    </location>
</feature>
<feature type="transmembrane region" description="Helical" evidence="7">
    <location>
        <begin position="450"/>
        <end position="471"/>
    </location>
</feature>
<keyword evidence="6 7" id="KW-0472">Membrane</keyword>
<comment type="caution">
    <text evidence="9">The sequence shown here is derived from an EMBL/GenBank/DDBJ whole genome shotgun (WGS) entry which is preliminary data.</text>
</comment>
<feature type="domain" description="Wax synthase" evidence="8">
    <location>
        <begin position="366"/>
        <end position="453"/>
    </location>
</feature>
<keyword evidence="4 7" id="KW-0812">Transmembrane</keyword>
<dbReference type="GO" id="GO:0016020">
    <property type="term" value="C:membrane"/>
    <property type="evidence" value="ECO:0007669"/>
    <property type="project" value="UniProtKB-SubCell"/>
</dbReference>
<dbReference type="Proteomes" id="UP001161757">
    <property type="component" value="Unassembled WGS sequence"/>
</dbReference>
<organism evidence="9 10">
    <name type="scientific">Exophiala dermatitidis</name>
    <name type="common">Black yeast-like fungus</name>
    <name type="synonym">Wangiella dermatitidis</name>
    <dbReference type="NCBI Taxonomy" id="5970"/>
    <lineage>
        <taxon>Eukaryota</taxon>
        <taxon>Fungi</taxon>
        <taxon>Dikarya</taxon>
        <taxon>Ascomycota</taxon>
        <taxon>Pezizomycotina</taxon>
        <taxon>Eurotiomycetes</taxon>
        <taxon>Chaetothyriomycetidae</taxon>
        <taxon>Chaetothyriales</taxon>
        <taxon>Herpotrichiellaceae</taxon>
        <taxon>Exophiala</taxon>
    </lineage>
</organism>
<dbReference type="InterPro" id="IPR032805">
    <property type="entry name" value="Wax_synthase_dom"/>
</dbReference>
<evidence type="ECO:0000256" key="3">
    <source>
        <dbReference type="ARBA" id="ARBA00022679"/>
    </source>
</evidence>
<dbReference type="InterPro" id="IPR044851">
    <property type="entry name" value="Wax_synthase"/>
</dbReference>
<comment type="subcellular location">
    <subcellularLocation>
        <location evidence="1">Membrane</location>
        <topology evidence="1">Multi-pass membrane protein</topology>
    </subcellularLocation>
</comment>
<evidence type="ECO:0000313" key="9">
    <source>
        <dbReference type="EMBL" id="KAJ8991272.1"/>
    </source>
</evidence>
<feature type="transmembrane region" description="Helical" evidence="7">
    <location>
        <begin position="483"/>
        <end position="499"/>
    </location>
</feature>
<name>A0AAN6EWT2_EXODE</name>
<feature type="transmembrane region" description="Helical" evidence="7">
    <location>
        <begin position="38"/>
        <end position="54"/>
    </location>
</feature>
<proteinExistence type="inferred from homology"/>
<reference evidence="9" key="1">
    <citation type="submission" date="2023-01" db="EMBL/GenBank/DDBJ databases">
        <title>Exophiala dermititidis isolated from Cystic Fibrosis Patient.</title>
        <authorList>
            <person name="Kurbessoian T."/>
            <person name="Crocker A."/>
            <person name="Murante D."/>
            <person name="Hogan D.A."/>
            <person name="Stajich J.E."/>
        </authorList>
    </citation>
    <scope>NUCLEOTIDE SEQUENCE</scope>
    <source>
        <strain evidence="9">Ex8</strain>
    </source>
</reference>
<dbReference type="GO" id="GO:0006629">
    <property type="term" value="P:lipid metabolic process"/>
    <property type="evidence" value="ECO:0007669"/>
    <property type="project" value="InterPro"/>
</dbReference>
<evidence type="ECO:0000256" key="4">
    <source>
        <dbReference type="ARBA" id="ARBA00022692"/>
    </source>
</evidence>
<keyword evidence="5 7" id="KW-1133">Transmembrane helix</keyword>
<dbReference type="PANTHER" id="PTHR31595">
    <property type="entry name" value="LONG-CHAIN-ALCOHOL O-FATTY-ACYLTRANSFERASE 3-RELATED"/>
    <property type="match status" value="1"/>
</dbReference>
<evidence type="ECO:0000256" key="5">
    <source>
        <dbReference type="ARBA" id="ARBA00022989"/>
    </source>
</evidence>